<reference evidence="3 4" key="1">
    <citation type="submission" date="2018-11" db="EMBL/GenBank/DDBJ databases">
        <title>Genome sequence of Apiotrichum porosum DSM 27194.</title>
        <authorList>
            <person name="Aliyu H."/>
            <person name="Gorte O."/>
            <person name="Ochsenreither K."/>
        </authorList>
    </citation>
    <scope>NUCLEOTIDE SEQUENCE [LARGE SCALE GENOMIC DNA]</scope>
    <source>
        <strain evidence="3 4">DSM 27194</strain>
    </source>
</reference>
<feature type="transmembrane region" description="Helical" evidence="2">
    <location>
        <begin position="84"/>
        <end position="103"/>
    </location>
</feature>
<sequence length="386" mass="43270">MVYYSPIPPPDASGTTGTMKSKNRSSLRRSSEHGTHEAALTSAAEKAYMGTAVVESVIVCAIAFTVFGLVETRVTTNTAKTKTVPVYLSIFILARLFSCVYSFDALYARNVVQLCLHIFFEFCMLTYAILEIPQTRNTFGHLDMDEACVALANGGFDCIGPGSLYWLLERLMIVPPIVIGLSTIIYIILAVRLYREYGWVVFKLVGASPNLKRMHRHYQTLVSLLKLVTFFATAFCIAYLILVTSIHQNRAEFIITIVALPLSMLILLLCGWALRHENTPTMCVCLVFMVAGQAYFIYKFASMWIARTENLYINTKITMAIFAVFSIVILTTTFIYSCICMSNFHNGLRDLHMDPMNQTSVFSHVPKSKDKKSEKAAQDSLPLVIE</sequence>
<organism evidence="3 4">
    <name type="scientific">Apiotrichum porosum</name>
    <dbReference type="NCBI Taxonomy" id="105984"/>
    <lineage>
        <taxon>Eukaryota</taxon>
        <taxon>Fungi</taxon>
        <taxon>Dikarya</taxon>
        <taxon>Basidiomycota</taxon>
        <taxon>Agaricomycotina</taxon>
        <taxon>Tremellomycetes</taxon>
        <taxon>Trichosporonales</taxon>
        <taxon>Trichosporonaceae</taxon>
        <taxon>Apiotrichum</taxon>
    </lineage>
</organism>
<protein>
    <recommendedName>
        <fullName evidence="5">TRP C-terminal domain-containing protein</fullName>
    </recommendedName>
</protein>
<proteinExistence type="predicted"/>
<feature type="transmembrane region" description="Helical" evidence="2">
    <location>
        <begin position="253"/>
        <end position="274"/>
    </location>
</feature>
<dbReference type="OrthoDB" id="2448307at2759"/>
<evidence type="ECO:0000256" key="2">
    <source>
        <dbReference type="SAM" id="Phobius"/>
    </source>
</evidence>
<feature type="transmembrane region" description="Helical" evidence="2">
    <location>
        <begin position="221"/>
        <end position="241"/>
    </location>
</feature>
<feature type="region of interest" description="Disordered" evidence="1">
    <location>
        <begin position="1"/>
        <end position="34"/>
    </location>
</feature>
<feature type="compositionally biased region" description="Pro residues" evidence="1">
    <location>
        <begin position="1"/>
        <end position="11"/>
    </location>
</feature>
<keyword evidence="4" id="KW-1185">Reference proteome</keyword>
<evidence type="ECO:0000313" key="3">
    <source>
        <dbReference type="EMBL" id="RSH79858.1"/>
    </source>
</evidence>
<evidence type="ECO:0008006" key="5">
    <source>
        <dbReference type="Google" id="ProtNLM"/>
    </source>
</evidence>
<feature type="transmembrane region" description="Helical" evidence="2">
    <location>
        <begin position="47"/>
        <end position="69"/>
    </location>
</feature>
<evidence type="ECO:0000313" key="4">
    <source>
        <dbReference type="Proteomes" id="UP000279236"/>
    </source>
</evidence>
<feature type="transmembrane region" description="Helical" evidence="2">
    <location>
        <begin position="318"/>
        <end position="339"/>
    </location>
</feature>
<dbReference type="PANTHER" id="PTHR34391:SF1">
    <property type="entry name" value="UPF0658 GOLGI APPARATUS MEMBRANE PROTEIN C1952.10C-RELATED"/>
    <property type="match status" value="1"/>
</dbReference>
<feature type="region of interest" description="Disordered" evidence="1">
    <location>
        <begin position="363"/>
        <end position="386"/>
    </location>
</feature>
<evidence type="ECO:0000256" key="1">
    <source>
        <dbReference type="SAM" id="MobiDB-lite"/>
    </source>
</evidence>
<dbReference type="Proteomes" id="UP000279236">
    <property type="component" value="Unassembled WGS sequence"/>
</dbReference>
<feature type="transmembrane region" description="Helical" evidence="2">
    <location>
        <begin position="173"/>
        <end position="194"/>
    </location>
</feature>
<dbReference type="GO" id="GO:0005794">
    <property type="term" value="C:Golgi apparatus"/>
    <property type="evidence" value="ECO:0007669"/>
    <property type="project" value="TreeGrafter"/>
</dbReference>
<dbReference type="PANTHER" id="PTHR34391">
    <property type="entry name" value="UPF0658 GOLGI APPARATUS MEMBRANE PROTEIN C1952.10C-RELATED"/>
    <property type="match status" value="1"/>
</dbReference>
<comment type="caution">
    <text evidence="3">The sequence shown here is derived from an EMBL/GenBank/DDBJ whole genome shotgun (WGS) entry which is preliminary data.</text>
</comment>
<feature type="compositionally biased region" description="Basic and acidic residues" evidence="1">
    <location>
        <begin position="367"/>
        <end position="377"/>
    </location>
</feature>
<name>A0A427XM05_9TREE</name>
<keyword evidence="2" id="KW-0472">Membrane</keyword>
<dbReference type="RefSeq" id="XP_028474967.1">
    <property type="nucleotide sequence ID" value="XM_028624799.1"/>
</dbReference>
<dbReference type="AlphaFoldDB" id="A0A427XM05"/>
<dbReference type="InterPro" id="IPR040410">
    <property type="entry name" value="UPF0658_Golgi"/>
</dbReference>
<dbReference type="GeneID" id="39594064"/>
<dbReference type="EMBL" id="RSCE01000009">
    <property type="protein sequence ID" value="RSH79858.1"/>
    <property type="molecule type" value="Genomic_DNA"/>
</dbReference>
<feature type="transmembrane region" description="Helical" evidence="2">
    <location>
        <begin position="281"/>
        <end position="298"/>
    </location>
</feature>
<gene>
    <name evidence="3" type="ORF">EHS24_009521</name>
</gene>
<keyword evidence="2" id="KW-0812">Transmembrane</keyword>
<accession>A0A427XM05</accession>
<keyword evidence="2" id="KW-1133">Transmembrane helix</keyword>